<feature type="compositionally biased region" description="Basic and acidic residues" evidence="1">
    <location>
        <begin position="1"/>
        <end position="12"/>
    </location>
</feature>
<protein>
    <submittedName>
        <fullName evidence="2">Uncharacterized protein</fullName>
    </submittedName>
</protein>
<accession>A0A8X6PW04</accession>
<sequence>MMSDSTEPRLHISPELNQATRASCPSSAVLSGIGAIHDKRRKHTCITTTDRQRAGKLVNTTGLFMTTTTIIALIPINGESEELSTTVHSEQFSRLQIELIKIENQRYTSEN</sequence>
<organism evidence="2 3">
    <name type="scientific">Nephila pilipes</name>
    <name type="common">Giant wood spider</name>
    <name type="synonym">Nephila maculata</name>
    <dbReference type="NCBI Taxonomy" id="299642"/>
    <lineage>
        <taxon>Eukaryota</taxon>
        <taxon>Metazoa</taxon>
        <taxon>Ecdysozoa</taxon>
        <taxon>Arthropoda</taxon>
        <taxon>Chelicerata</taxon>
        <taxon>Arachnida</taxon>
        <taxon>Araneae</taxon>
        <taxon>Araneomorphae</taxon>
        <taxon>Entelegynae</taxon>
        <taxon>Araneoidea</taxon>
        <taxon>Nephilidae</taxon>
        <taxon>Nephila</taxon>
    </lineage>
</organism>
<dbReference type="AlphaFoldDB" id="A0A8X6PW04"/>
<dbReference type="Proteomes" id="UP000887013">
    <property type="component" value="Unassembled WGS sequence"/>
</dbReference>
<evidence type="ECO:0000313" key="2">
    <source>
        <dbReference type="EMBL" id="GFT88800.1"/>
    </source>
</evidence>
<feature type="region of interest" description="Disordered" evidence="1">
    <location>
        <begin position="1"/>
        <end position="23"/>
    </location>
</feature>
<proteinExistence type="predicted"/>
<keyword evidence="3" id="KW-1185">Reference proteome</keyword>
<evidence type="ECO:0000256" key="1">
    <source>
        <dbReference type="SAM" id="MobiDB-lite"/>
    </source>
</evidence>
<reference evidence="2" key="1">
    <citation type="submission" date="2020-08" db="EMBL/GenBank/DDBJ databases">
        <title>Multicomponent nature underlies the extraordinary mechanical properties of spider dragline silk.</title>
        <authorList>
            <person name="Kono N."/>
            <person name="Nakamura H."/>
            <person name="Mori M."/>
            <person name="Yoshida Y."/>
            <person name="Ohtoshi R."/>
            <person name="Malay A.D."/>
            <person name="Moran D.A.P."/>
            <person name="Tomita M."/>
            <person name="Numata K."/>
            <person name="Arakawa K."/>
        </authorList>
    </citation>
    <scope>NUCLEOTIDE SEQUENCE</scope>
</reference>
<comment type="caution">
    <text evidence="2">The sequence shown here is derived from an EMBL/GenBank/DDBJ whole genome shotgun (WGS) entry which is preliminary data.</text>
</comment>
<gene>
    <name evidence="2" type="ORF">NPIL_150211</name>
</gene>
<name>A0A8X6PW04_NEPPI</name>
<evidence type="ECO:0000313" key="3">
    <source>
        <dbReference type="Proteomes" id="UP000887013"/>
    </source>
</evidence>
<dbReference type="EMBL" id="BMAW01073682">
    <property type="protein sequence ID" value="GFT88800.1"/>
    <property type="molecule type" value="Genomic_DNA"/>
</dbReference>